<dbReference type="EMBL" id="LR024010">
    <property type="protein sequence ID" value="SVE93629.1"/>
    <property type="molecule type" value="mRNA"/>
</dbReference>
<accession>A0A4Y7NK77</accession>
<dbReference type="SUPFAM" id="SSF55811">
    <property type="entry name" value="Nudix"/>
    <property type="match status" value="1"/>
</dbReference>
<name>A0A4Y7NK77_9CRUS</name>
<dbReference type="PANTHER" id="PTHR13622">
    <property type="entry name" value="THIAMIN PYROPHOSPHOKINASE"/>
    <property type="match status" value="1"/>
</dbReference>
<dbReference type="PROSITE" id="PS51462">
    <property type="entry name" value="NUDIX"/>
    <property type="match status" value="1"/>
</dbReference>
<dbReference type="CDD" id="cd03676">
    <property type="entry name" value="NUDIX_Tnr3_like"/>
    <property type="match status" value="1"/>
</dbReference>
<dbReference type="FunFam" id="3.90.79.10:FF:000019">
    <property type="entry name" value="Thiamin pyrophosphokinase, putative"/>
    <property type="match status" value="1"/>
</dbReference>
<dbReference type="AlphaFoldDB" id="A0A4Y7NK77"/>
<evidence type="ECO:0000313" key="2">
    <source>
        <dbReference type="EMBL" id="SVE93629.1"/>
    </source>
</evidence>
<dbReference type="Gene3D" id="3.90.79.10">
    <property type="entry name" value="Nucleoside Triphosphate Pyrophosphohydrolase"/>
    <property type="match status" value="1"/>
</dbReference>
<evidence type="ECO:0000259" key="1">
    <source>
        <dbReference type="PROSITE" id="PS51462"/>
    </source>
</evidence>
<sequence length="418" mass="46370">MILSRGEAHILPNSEVGLSLTASASRPEASVNSFQSNANSLTEDQNGVECHSPPLCLTESKVTFLSLGAFSPSNIGHTSIACAPLSFGLQPIRKASEESPSPSSNGEPQMSKFMNLARKFNCFYFNGDLQRCRPFLVCGKQVGVMQAKVVEAAGRHPDVFQIDPSGTVSLNPSLSTYEDRSARINNVLSQWREERLFVTLKGWRNECYEVRTGFADPPLLKMDRSAACLFGVRQYGVEINGFTQHPQLGMCLWLQRRALSKPTWPGKWDNMVAGGLSVGHSVLDTALKEAEEEASIPAHLLANLKSAGSVSFYFESERGLFPNTEFVYDLELPPDFVPHNSDGEVDIFELVPVNQVMERIFTPDYKTTSCPTTLDFLIRHGYINSDNEPRLPELVELLHIPLHYLYSQSNRQSPIAPN</sequence>
<protein>
    <submittedName>
        <fullName evidence="2">EOG090X06MA</fullName>
    </submittedName>
</protein>
<dbReference type="GO" id="GO:0044715">
    <property type="term" value="F:8-oxo-dGDP phosphatase activity"/>
    <property type="evidence" value="ECO:0007669"/>
    <property type="project" value="UniProtKB-ARBA"/>
</dbReference>
<reference evidence="2" key="1">
    <citation type="submission" date="2018-08" db="EMBL/GenBank/DDBJ databases">
        <authorList>
            <person name="Cornetti L."/>
        </authorList>
    </citation>
    <scope>NUCLEOTIDE SEQUENCE</scope>
    <source>
        <strain evidence="2">BE-ASS</strain>
    </source>
</reference>
<proteinExistence type="evidence at transcript level"/>
<feature type="domain" description="Nudix hydrolase" evidence="1">
    <location>
        <begin position="222"/>
        <end position="375"/>
    </location>
</feature>
<dbReference type="InterPro" id="IPR015797">
    <property type="entry name" value="NUDIX_hydrolase-like_dom_sf"/>
</dbReference>
<dbReference type="Pfam" id="PF15916">
    <property type="entry name" value="DUF4743"/>
    <property type="match status" value="1"/>
</dbReference>
<dbReference type="PANTHER" id="PTHR13622:SF8">
    <property type="entry name" value="THIAMIN PYROPHOSPHOKINASE 1"/>
    <property type="match status" value="1"/>
</dbReference>
<dbReference type="InterPro" id="IPR031804">
    <property type="entry name" value="DUF4743"/>
</dbReference>
<gene>
    <name evidence="2" type="primary">EOG090X06MA</name>
</gene>
<organism evidence="2">
    <name type="scientific">Scapholeberis mucronata</name>
    <dbReference type="NCBI Taxonomy" id="202097"/>
    <lineage>
        <taxon>Eukaryota</taxon>
        <taxon>Metazoa</taxon>
        <taxon>Ecdysozoa</taxon>
        <taxon>Arthropoda</taxon>
        <taxon>Crustacea</taxon>
        <taxon>Branchiopoda</taxon>
        <taxon>Diplostraca</taxon>
        <taxon>Cladocera</taxon>
        <taxon>Anomopoda</taxon>
        <taxon>Daphniidae</taxon>
        <taxon>Scapholeberis</taxon>
    </lineage>
</organism>
<dbReference type="Pfam" id="PF00293">
    <property type="entry name" value="NUDIX"/>
    <property type="match status" value="1"/>
</dbReference>
<dbReference type="InterPro" id="IPR000086">
    <property type="entry name" value="NUDIX_hydrolase_dom"/>
</dbReference>